<keyword evidence="2" id="KW-1185">Reference proteome</keyword>
<evidence type="ECO:0000313" key="2">
    <source>
        <dbReference type="Proteomes" id="UP001217089"/>
    </source>
</evidence>
<dbReference type="Proteomes" id="UP001217089">
    <property type="component" value="Unassembled WGS sequence"/>
</dbReference>
<name>A0ABQ9FNW5_TEGGR</name>
<dbReference type="EMBL" id="JARBDR010000214">
    <property type="protein sequence ID" value="KAJ8318981.1"/>
    <property type="molecule type" value="Genomic_DNA"/>
</dbReference>
<reference evidence="1 2" key="1">
    <citation type="submission" date="2022-12" db="EMBL/GenBank/DDBJ databases">
        <title>Chromosome-level genome of Tegillarca granosa.</title>
        <authorList>
            <person name="Kim J."/>
        </authorList>
    </citation>
    <scope>NUCLEOTIDE SEQUENCE [LARGE SCALE GENOMIC DNA]</scope>
    <source>
        <strain evidence="1">Teg-2019</strain>
        <tissue evidence="1">Adductor muscle</tissue>
    </source>
</reference>
<accession>A0ABQ9FNW5</accession>
<evidence type="ECO:0000313" key="1">
    <source>
        <dbReference type="EMBL" id="KAJ8318981.1"/>
    </source>
</evidence>
<protein>
    <submittedName>
        <fullName evidence="1">Uncharacterized protein</fullName>
    </submittedName>
</protein>
<organism evidence="1 2">
    <name type="scientific">Tegillarca granosa</name>
    <name type="common">Malaysian cockle</name>
    <name type="synonym">Anadara granosa</name>
    <dbReference type="NCBI Taxonomy" id="220873"/>
    <lineage>
        <taxon>Eukaryota</taxon>
        <taxon>Metazoa</taxon>
        <taxon>Spiralia</taxon>
        <taxon>Lophotrochozoa</taxon>
        <taxon>Mollusca</taxon>
        <taxon>Bivalvia</taxon>
        <taxon>Autobranchia</taxon>
        <taxon>Pteriomorphia</taxon>
        <taxon>Arcoida</taxon>
        <taxon>Arcoidea</taxon>
        <taxon>Arcidae</taxon>
        <taxon>Tegillarca</taxon>
    </lineage>
</organism>
<proteinExistence type="predicted"/>
<gene>
    <name evidence="1" type="ORF">KUTeg_004072</name>
</gene>
<sequence>MVRQIGGSCFEYIKKEYPVNYVEVEPEDELLTSLNILSLRDKLINIGNYRSFIFAINLDDANFTSYDFRKKFFVKTIILKLACRF</sequence>
<comment type="caution">
    <text evidence="1">The sequence shown here is derived from an EMBL/GenBank/DDBJ whole genome shotgun (WGS) entry which is preliminary data.</text>
</comment>